<reference evidence="2 3" key="1">
    <citation type="submission" date="2016-02" db="EMBL/GenBank/DDBJ databases">
        <title>Genome analysis of coral dinoflagellate symbionts highlights evolutionary adaptations to a symbiotic lifestyle.</title>
        <authorList>
            <person name="Aranda M."/>
            <person name="Li Y."/>
            <person name="Liew Y.J."/>
            <person name="Baumgarten S."/>
            <person name="Simakov O."/>
            <person name="Wilson M."/>
            <person name="Piel J."/>
            <person name="Ashoor H."/>
            <person name="Bougouffa S."/>
            <person name="Bajic V.B."/>
            <person name="Ryu T."/>
            <person name="Ravasi T."/>
            <person name="Bayer T."/>
            <person name="Micklem G."/>
            <person name="Kim H."/>
            <person name="Bhak J."/>
            <person name="Lajeunesse T.C."/>
            <person name="Voolstra C.R."/>
        </authorList>
    </citation>
    <scope>NUCLEOTIDE SEQUENCE [LARGE SCALE GENOMIC DNA]</scope>
    <source>
        <strain evidence="2 3">CCMP2467</strain>
    </source>
</reference>
<dbReference type="Proteomes" id="UP000186817">
    <property type="component" value="Unassembled WGS sequence"/>
</dbReference>
<feature type="transmembrane region" description="Helical" evidence="1">
    <location>
        <begin position="92"/>
        <end position="109"/>
    </location>
</feature>
<keyword evidence="1" id="KW-0472">Membrane</keyword>
<keyword evidence="3" id="KW-1185">Reference proteome</keyword>
<keyword evidence="1" id="KW-1133">Transmembrane helix</keyword>
<evidence type="ECO:0000313" key="2">
    <source>
        <dbReference type="EMBL" id="OLQ00203.1"/>
    </source>
</evidence>
<keyword evidence="1" id="KW-0812">Transmembrane</keyword>
<feature type="transmembrane region" description="Helical" evidence="1">
    <location>
        <begin position="63"/>
        <end position="85"/>
    </location>
</feature>
<dbReference type="EMBL" id="LSRX01000335">
    <property type="protein sequence ID" value="OLQ00203.1"/>
    <property type="molecule type" value="Genomic_DNA"/>
</dbReference>
<accession>A0A1Q9DYF4</accession>
<dbReference type="OrthoDB" id="443975at2759"/>
<comment type="caution">
    <text evidence="2">The sequence shown here is derived from an EMBL/GenBank/DDBJ whole genome shotgun (WGS) entry which is preliminary data.</text>
</comment>
<name>A0A1Q9DYF4_SYMMI</name>
<evidence type="ECO:0000313" key="3">
    <source>
        <dbReference type="Proteomes" id="UP000186817"/>
    </source>
</evidence>
<sequence length="282" mass="31471">MADRKLALHVEEATNVHSAGSFFSGSEVLEQSRIVHKLFWGTDDDDGDRDGEMTMPKSMKPSMMIVVMVMGMLTIPFTDSCYRILKRVTMKTLMLLLLLLLLLLFTALSPEELTQGFLLHEEQLALLQHQVSIVFKFPADAPMARSLMNAVREWQAEHKAGAAHPWGSCAHYTAAALLKELAKIEDPPQNFSTADNRNLQKVVKELGPDLHESLVHMVSYCSARLSAKKEHVILDYRPVLNTTLARHSELISGLLDSCEGERLGKRAPGSLVRKARGKPSDR</sequence>
<protein>
    <submittedName>
        <fullName evidence="2">Uncharacterized protein</fullName>
    </submittedName>
</protein>
<organism evidence="2 3">
    <name type="scientific">Symbiodinium microadriaticum</name>
    <name type="common">Dinoflagellate</name>
    <name type="synonym">Zooxanthella microadriatica</name>
    <dbReference type="NCBI Taxonomy" id="2951"/>
    <lineage>
        <taxon>Eukaryota</taxon>
        <taxon>Sar</taxon>
        <taxon>Alveolata</taxon>
        <taxon>Dinophyceae</taxon>
        <taxon>Suessiales</taxon>
        <taxon>Symbiodiniaceae</taxon>
        <taxon>Symbiodinium</taxon>
    </lineage>
</organism>
<dbReference type="AlphaFoldDB" id="A0A1Q9DYF4"/>
<proteinExistence type="predicted"/>
<gene>
    <name evidence="2" type="ORF">AK812_SmicGene17168</name>
</gene>
<evidence type="ECO:0000256" key="1">
    <source>
        <dbReference type="SAM" id="Phobius"/>
    </source>
</evidence>